<evidence type="ECO:0008006" key="3">
    <source>
        <dbReference type="Google" id="ProtNLM"/>
    </source>
</evidence>
<protein>
    <recommendedName>
        <fullName evidence="3">Minor tail protein Z (GPZ)</fullName>
    </recommendedName>
</protein>
<keyword evidence="2" id="KW-1185">Reference proteome</keyword>
<name>A0A2S8RWE8_9RHOB</name>
<accession>A0A2S8RWE8</accession>
<evidence type="ECO:0000313" key="2">
    <source>
        <dbReference type="Proteomes" id="UP000238338"/>
    </source>
</evidence>
<organism evidence="1 2">
    <name type="scientific">Albidovulum denitrificans</name>
    <dbReference type="NCBI Taxonomy" id="404881"/>
    <lineage>
        <taxon>Bacteria</taxon>
        <taxon>Pseudomonadati</taxon>
        <taxon>Pseudomonadota</taxon>
        <taxon>Alphaproteobacteria</taxon>
        <taxon>Rhodobacterales</taxon>
        <taxon>Paracoccaceae</taxon>
        <taxon>Albidovulum</taxon>
    </lineage>
</organism>
<dbReference type="OrthoDB" id="7564032at2"/>
<dbReference type="EMBL" id="PVEP01000015">
    <property type="protein sequence ID" value="PQV52884.1"/>
    <property type="molecule type" value="Genomic_DNA"/>
</dbReference>
<sequence length="201" mass="22341">MLKITFDIRAFEKALTDLERRQLPFAVAMALNDTAQDASVAETAALSQHLDRPTPFTKRAYQIERATKSKPYAIVKARPIQGAYLQYQVFGGRRSPKGQALVVPSGAKLNAYGNLPKGAVKRALSQKNTFATKRGSRKAKHLGRGVYRRVRGGGLKKLMAFEPMAKYRVRLPFGRAARQSAESVFAMHFERRFTAALASAR</sequence>
<proteinExistence type="predicted"/>
<gene>
    <name evidence="1" type="ORF">LX70_03990</name>
</gene>
<dbReference type="RefSeq" id="WP_105516529.1">
    <property type="nucleotide sequence ID" value="NZ_PVEP01000015.1"/>
</dbReference>
<dbReference type="AlphaFoldDB" id="A0A2S8RWE8"/>
<comment type="caution">
    <text evidence="1">The sequence shown here is derived from an EMBL/GenBank/DDBJ whole genome shotgun (WGS) entry which is preliminary data.</text>
</comment>
<reference evidence="1 2" key="1">
    <citation type="submission" date="2018-02" db="EMBL/GenBank/DDBJ databases">
        <title>Genomic Encyclopedia of Archaeal and Bacterial Type Strains, Phase II (KMG-II): from individual species to whole genera.</title>
        <authorList>
            <person name="Goeker M."/>
        </authorList>
    </citation>
    <scope>NUCLEOTIDE SEQUENCE [LARGE SCALE GENOMIC DNA]</scope>
    <source>
        <strain evidence="1 2">DSM 18921</strain>
    </source>
</reference>
<dbReference type="Proteomes" id="UP000238338">
    <property type="component" value="Unassembled WGS sequence"/>
</dbReference>
<evidence type="ECO:0000313" key="1">
    <source>
        <dbReference type="EMBL" id="PQV52884.1"/>
    </source>
</evidence>